<dbReference type="PROSITE" id="PS51915">
    <property type="entry name" value="ZAD"/>
    <property type="match status" value="1"/>
</dbReference>
<feature type="compositionally biased region" description="Basic residues" evidence="3">
    <location>
        <begin position="353"/>
        <end position="365"/>
    </location>
</feature>
<organism evidence="6">
    <name type="scientific">Cuerna arida</name>
    <dbReference type="NCBI Taxonomy" id="1464854"/>
    <lineage>
        <taxon>Eukaryota</taxon>
        <taxon>Metazoa</taxon>
        <taxon>Ecdysozoa</taxon>
        <taxon>Arthropoda</taxon>
        <taxon>Hexapoda</taxon>
        <taxon>Insecta</taxon>
        <taxon>Pterygota</taxon>
        <taxon>Neoptera</taxon>
        <taxon>Paraneoptera</taxon>
        <taxon>Hemiptera</taxon>
        <taxon>Auchenorrhyncha</taxon>
        <taxon>Membracoidea</taxon>
        <taxon>Cicadellidae</taxon>
        <taxon>Cicadellinae</taxon>
        <taxon>Proconiini</taxon>
        <taxon>Cuerna</taxon>
    </lineage>
</organism>
<dbReference type="SMART" id="SM00355">
    <property type="entry name" value="ZnF_C2H2"/>
    <property type="match status" value="1"/>
</dbReference>
<evidence type="ECO:0000256" key="1">
    <source>
        <dbReference type="PROSITE-ProRule" id="PRU00042"/>
    </source>
</evidence>
<dbReference type="AlphaFoldDB" id="A0A1B6G3X2"/>
<feature type="domain" description="C2H2-type" evidence="4">
    <location>
        <begin position="315"/>
        <end position="337"/>
    </location>
</feature>
<dbReference type="Gene3D" id="3.40.1800.20">
    <property type="match status" value="1"/>
</dbReference>
<dbReference type="InterPro" id="IPR036236">
    <property type="entry name" value="Znf_C2H2_sf"/>
</dbReference>
<name>A0A1B6G3X2_9HEMI</name>
<evidence type="ECO:0000313" key="6">
    <source>
        <dbReference type="EMBL" id="JAS57134.1"/>
    </source>
</evidence>
<keyword evidence="2" id="KW-0862">Zinc</keyword>
<evidence type="ECO:0000259" key="4">
    <source>
        <dbReference type="PROSITE" id="PS50157"/>
    </source>
</evidence>
<dbReference type="Pfam" id="PF07776">
    <property type="entry name" value="zf-AD"/>
    <property type="match status" value="1"/>
</dbReference>
<feature type="binding site" evidence="2">
    <location>
        <position position="60"/>
    </location>
    <ligand>
        <name>Zn(2+)</name>
        <dbReference type="ChEBI" id="CHEBI:29105"/>
    </ligand>
</feature>
<feature type="domain" description="ZAD" evidence="5">
    <location>
        <begin position="12"/>
        <end position="84"/>
    </location>
</feature>
<protein>
    <submittedName>
        <fullName evidence="6">Uncharacterized protein</fullName>
    </submittedName>
</protein>
<proteinExistence type="predicted"/>
<dbReference type="InterPro" id="IPR012934">
    <property type="entry name" value="Znf_AD"/>
</dbReference>
<keyword evidence="1" id="KW-0863">Zinc-finger</keyword>
<dbReference type="PROSITE" id="PS00028">
    <property type="entry name" value="ZINC_FINGER_C2H2_1"/>
    <property type="match status" value="1"/>
</dbReference>
<evidence type="ECO:0000256" key="2">
    <source>
        <dbReference type="PROSITE-ProRule" id="PRU01263"/>
    </source>
</evidence>
<dbReference type="Gene3D" id="3.30.160.60">
    <property type="entry name" value="Classic Zinc Finger"/>
    <property type="match status" value="1"/>
</dbReference>
<evidence type="ECO:0000259" key="5">
    <source>
        <dbReference type="PROSITE" id="PS51915"/>
    </source>
</evidence>
<dbReference type="Pfam" id="PF00096">
    <property type="entry name" value="zf-C2H2"/>
    <property type="match status" value="1"/>
</dbReference>
<dbReference type="GO" id="GO:0005634">
    <property type="term" value="C:nucleus"/>
    <property type="evidence" value="ECO:0007669"/>
    <property type="project" value="InterPro"/>
</dbReference>
<dbReference type="SUPFAM" id="SSF57716">
    <property type="entry name" value="Glucocorticoid receptor-like (DNA-binding domain)"/>
    <property type="match status" value="1"/>
</dbReference>
<dbReference type="InterPro" id="IPR013087">
    <property type="entry name" value="Znf_C2H2_type"/>
</dbReference>
<dbReference type="SMART" id="SM00868">
    <property type="entry name" value="zf-AD"/>
    <property type="match status" value="1"/>
</dbReference>
<accession>A0A1B6G3X2</accession>
<feature type="binding site" evidence="2">
    <location>
        <position position="57"/>
    </location>
    <ligand>
        <name>Zn(2+)</name>
        <dbReference type="ChEBI" id="CHEBI:29105"/>
    </ligand>
</feature>
<reference evidence="6" key="1">
    <citation type="submission" date="2015-11" db="EMBL/GenBank/DDBJ databases">
        <title>De novo transcriptome assembly of four potential Pierce s Disease insect vectors from Arizona vineyards.</title>
        <authorList>
            <person name="Tassone E.E."/>
        </authorList>
    </citation>
    <scope>NUCLEOTIDE SEQUENCE</scope>
</reference>
<sequence>MSLSCNGIDVYGVCRLCGSEDGIRINIFEPGAGHVRKIHKILPITVNEHDPFPKNMCHLCSFKVEEFFKFRTNCITAQETFKSKIPWLRKKKEMTTHLNHDIPPMVEVPLNSINSISPNEKQIHIKCPSVEENESPIEIDDDSPPYMPSHSVVTNIETDHNQEKIIMKIKTSDIKKKPKRKSIWNVKKKKKKAKNAIRINEVFSSSLNNLNGDSENDPFHLPSNENKNVETRCSESNHRENNVLLEEKAVENINLPKYILVTNIPRVGNVYTCENCGRTFLSPQPASLHVCETNCNENISLQEEEKVSSSPSEFYNCEECDKVFTRHSQLIAHKRKHEVFEISSDDNFTPFNQRKRHHSKKKTKPKLLDNKPVQSSFDQIESTEIIKHSLLSSDSD</sequence>
<feature type="region of interest" description="Disordered" evidence="3">
    <location>
        <begin position="350"/>
        <end position="376"/>
    </location>
</feature>
<dbReference type="PROSITE" id="PS50157">
    <property type="entry name" value="ZINC_FINGER_C2H2_2"/>
    <property type="match status" value="1"/>
</dbReference>
<dbReference type="EMBL" id="GECZ01012635">
    <property type="protein sequence ID" value="JAS57134.1"/>
    <property type="molecule type" value="Transcribed_RNA"/>
</dbReference>
<dbReference type="GO" id="GO:0008270">
    <property type="term" value="F:zinc ion binding"/>
    <property type="evidence" value="ECO:0007669"/>
    <property type="project" value="UniProtKB-UniRule"/>
</dbReference>
<evidence type="ECO:0000256" key="3">
    <source>
        <dbReference type="SAM" id="MobiDB-lite"/>
    </source>
</evidence>
<feature type="binding site" evidence="2">
    <location>
        <position position="17"/>
    </location>
    <ligand>
        <name>Zn(2+)</name>
        <dbReference type="ChEBI" id="CHEBI:29105"/>
    </ligand>
</feature>
<dbReference type="SUPFAM" id="SSF57667">
    <property type="entry name" value="beta-beta-alpha zinc fingers"/>
    <property type="match status" value="1"/>
</dbReference>
<keyword evidence="2" id="KW-0479">Metal-binding</keyword>
<feature type="binding site" evidence="2">
    <location>
        <position position="14"/>
    </location>
    <ligand>
        <name>Zn(2+)</name>
        <dbReference type="ChEBI" id="CHEBI:29105"/>
    </ligand>
</feature>
<gene>
    <name evidence="6" type="ORF">g.9189</name>
</gene>